<evidence type="ECO:0000256" key="4">
    <source>
        <dbReference type="ARBA" id="ARBA00023157"/>
    </source>
</evidence>
<feature type="chain" id="PRO_5020439296" evidence="7">
    <location>
        <begin position="26"/>
        <end position="368"/>
    </location>
</feature>
<evidence type="ECO:0000256" key="2">
    <source>
        <dbReference type="ARBA" id="ARBA00022729"/>
    </source>
</evidence>
<dbReference type="Gene3D" id="3.40.30.10">
    <property type="entry name" value="Glutaredoxin"/>
    <property type="match status" value="1"/>
</dbReference>
<reference evidence="9 10" key="1">
    <citation type="submission" date="2019-02" db="EMBL/GenBank/DDBJ databases">
        <title>Genomic Encyclopedia of Archaeal and Bacterial Type Strains, Phase II (KMG-II): from individual species to whole genera.</title>
        <authorList>
            <person name="Goeker M."/>
        </authorList>
    </citation>
    <scope>NUCLEOTIDE SEQUENCE [LARGE SCALE GENOMIC DNA]</scope>
    <source>
        <strain evidence="9 10">DSM 18101</strain>
    </source>
</reference>
<proteinExistence type="inferred from homology"/>
<dbReference type="InterPro" id="IPR036249">
    <property type="entry name" value="Thioredoxin-like_sf"/>
</dbReference>
<dbReference type="PANTHER" id="PTHR13887:SF14">
    <property type="entry name" value="DISULFIDE BOND FORMATION PROTEIN D"/>
    <property type="match status" value="1"/>
</dbReference>
<dbReference type="PANTHER" id="PTHR13887">
    <property type="entry name" value="GLUTATHIONE S-TRANSFERASE KAPPA"/>
    <property type="match status" value="1"/>
</dbReference>
<dbReference type="Proteomes" id="UP000292958">
    <property type="component" value="Unassembled WGS sequence"/>
</dbReference>
<dbReference type="InterPro" id="IPR012336">
    <property type="entry name" value="Thioredoxin-like_fold"/>
</dbReference>
<evidence type="ECO:0000256" key="5">
    <source>
        <dbReference type="ARBA" id="ARBA00023284"/>
    </source>
</evidence>
<comment type="caution">
    <text evidence="9">The sequence shown here is derived from an EMBL/GenBank/DDBJ whole genome shotgun (WGS) entry which is preliminary data.</text>
</comment>
<dbReference type="Pfam" id="PF13462">
    <property type="entry name" value="Thioredoxin_4"/>
    <property type="match status" value="1"/>
</dbReference>
<evidence type="ECO:0000313" key="9">
    <source>
        <dbReference type="EMBL" id="RZU43334.1"/>
    </source>
</evidence>
<evidence type="ECO:0000313" key="10">
    <source>
        <dbReference type="Proteomes" id="UP000292958"/>
    </source>
</evidence>
<accession>A0A4Q7Z0H8</accession>
<feature type="compositionally biased region" description="Low complexity" evidence="6">
    <location>
        <begin position="28"/>
        <end position="52"/>
    </location>
</feature>
<evidence type="ECO:0000256" key="3">
    <source>
        <dbReference type="ARBA" id="ARBA00023002"/>
    </source>
</evidence>
<evidence type="ECO:0000256" key="1">
    <source>
        <dbReference type="ARBA" id="ARBA00005791"/>
    </source>
</evidence>
<keyword evidence="4" id="KW-1015">Disulfide bond</keyword>
<feature type="region of interest" description="Disordered" evidence="6">
    <location>
        <begin position="28"/>
        <end position="71"/>
    </location>
</feature>
<name>A0A4Q7Z0H8_9BACT</name>
<organism evidence="9 10">
    <name type="scientific">Edaphobacter modestus</name>
    <dbReference type="NCBI Taxonomy" id="388466"/>
    <lineage>
        <taxon>Bacteria</taxon>
        <taxon>Pseudomonadati</taxon>
        <taxon>Acidobacteriota</taxon>
        <taxon>Terriglobia</taxon>
        <taxon>Terriglobales</taxon>
        <taxon>Acidobacteriaceae</taxon>
        <taxon>Edaphobacter</taxon>
    </lineage>
</organism>
<gene>
    <name evidence="9" type="ORF">BDD14_4992</name>
</gene>
<keyword evidence="5" id="KW-0676">Redox-active center</keyword>
<dbReference type="SUPFAM" id="SSF52833">
    <property type="entry name" value="Thioredoxin-like"/>
    <property type="match status" value="1"/>
</dbReference>
<evidence type="ECO:0000259" key="8">
    <source>
        <dbReference type="PROSITE" id="PS51352"/>
    </source>
</evidence>
<dbReference type="InterPro" id="IPR013766">
    <property type="entry name" value="Thioredoxin_domain"/>
</dbReference>
<comment type="similarity">
    <text evidence="1">Belongs to the thioredoxin family. DsbA subfamily.</text>
</comment>
<evidence type="ECO:0000256" key="7">
    <source>
        <dbReference type="SAM" id="SignalP"/>
    </source>
</evidence>
<dbReference type="EMBL" id="SHKW01000001">
    <property type="protein sequence ID" value="RZU43334.1"/>
    <property type="molecule type" value="Genomic_DNA"/>
</dbReference>
<feature type="signal peptide" evidence="7">
    <location>
        <begin position="1"/>
        <end position="25"/>
    </location>
</feature>
<keyword evidence="3" id="KW-0560">Oxidoreductase</keyword>
<feature type="domain" description="Thioredoxin" evidence="8">
    <location>
        <begin position="128"/>
        <end position="287"/>
    </location>
</feature>
<dbReference type="GO" id="GO:0016491">
    <property type="term" value="F:oxidoreductase activity"/>
    <property type="evidence" value="ECO:0007669"/>
    <property type="project" value="UniProtKB-KW"/>
</dbReference>
<dbReference type="AlphaFoldDB" id="A0A4Q7Z0H8"/>
<evidence type="ECO:0000256" key="6">
    <source>
        <dbReference type="SAM" id="MobiDB-lite"/>
    </source>
</evidence>
<keyword evidence="2 7" id="KW-0732">Signal</keyword>
<protein>
    <submittedName>
        <fullName evidence="9">Thioredoxin-like protein</fullName>
    </submittedName>
</protein>
<sequence length="368" mass="38928">MILKRTYILSTAFAPFLCAATFASAQATGTPPQQTAPAQQGAPAQPAQAAPAPRRPLQLETLDPSSHPDPFPPVNPKFFTATTPTVATVDAFLKALWGYDSDRIWRVEAIQTTQAPGVSKVVVFVSDKKPNAKVASASFFVTPDGKHAIADASGIIPFGATPFADARKTLQDHADGAYRGAAGKDLMLVEFADLQCPRCKEAQATMDRLVQDFPNARVVFQSFPIVDTHPFAYKAASYGYCIARQKNEAFFPFAADVFDKQAALTPATGDQTLKDAVTKAGLDAGAVDVCAASEDTKKAVGASIKLAQDMAVEQTPMLAINGRLIPLSATLPYETLKTIVSYQAAQDGVGTGAAPAPAPRLTTPSLNR</sequence>
<keyword evidence="10" id="KW-1185">Reference proteome</keyword>
<dbReference type="PROSITE" id="PS51352">
    <property type="entry name" value="THIOREDOXIN_2"/>
    <property type="match status" value="1"/>
</dbReference>